<keyword evidence="1" id="KW-0472">Membrane</keyword>
<gene>
    <name evidence="2" type="ORF">BGLFYP119_00075</name>
</gene>
<dbReference type="EMBL" id="CACRST010000027">
    <property type="protein sequence ID" value="VYT30296.1"/>
    <property type="molecule type" value="Genomic_DNA"/>
</dbReference>
<evidence type="ECO:0000313" key="2">
    <source>
        <dbReference type="EMBL" id="VYT30296.1"/>
    </source>
</evidence>
<dbReference type="InterPro" id="IPR038750">
    <property type="entry name" value="YczE/YyaS-like"/>
</dbReference>
<dbReference type="AlphaFoldDB" id="A0A6N2VTB3"/>
<feature type="transmembrane region" description="Helical" evidence="1">
    <location>
        <begin position="12"/>
        <end position="30"/>
    </location>
</feature>
<keyword evidence="1" id="KW-1133">Transmembrane helix</keyword>
<dbReference type="RefSeq" id="WP_156355322.1">
    <property type="nucleotide sequence ID" value="NZ_CACRST010000027.1"/>
</dbReference>
<reference evidence="2" key="1">
    <citation type="submission" date="2019-11" db="EMBL/GenBank/DDBJ databases">
        <authorList>
            <person name="Feng L."/>
        </authorList>
    </citation>
    <scope>NUCLEOTIDE SEQUENCE</scope>
    <source>
        <strain evidence="2">BgluceraseaLFYP119</strain>
    </source>
</reference>
<evidence type="ECO:0000256" key="1">
    <source>
        <dbReference type="SAM" id="Phobius"/>
    </source>
</evidence>
<organism evidence="2">
    <name type="scientific">Blautia glucerasea</name>
    <dbReference type="NCBI Taxonomy" id="536633"/>
    <lineage>
        <taxon>Bacteria</taxon>
        <taxon>Bacillati</taxon>
        <taxon>Bacillota</taxon>
        <taxon>Clostridia</taxon>
        <taxon>Lachnospirales</taxon>
        <taxon>Lachnospiraceae</taxon>
        <taxon>Blautia</taxon>
    </lineage>
</organism>
<feature type="transmembrane region" description="Helical" evidence="1">
    <location>
        <begin position="83"/>
        <end position="107"/>
    </location>
</feature>
<feature type="transmembrane region" description="Helical" evidence="1">
    <location>
        <begin position="164"/>
        <end position="192"/>
    </location>
</feature>
<feature type="transmembrane region" description="Helical" evidence="1">
    <location>
        <begin position="113"/>
        <end position="135"/>
    </location>
</feature>
<proteinExistence type="predicted"/>
<feature type="transmembrane region" description="Helical" evidence="1">
    <location>
        <begin position="59"/>
        <end position="76"/>
    </location>
</feature>
<dbReference type="Pfam" id="PF19700">
    <property type="entry name" value="DUF6198"/>
    <property type="match status" value="1"/>
</dbReference>
<sequence length="217" mass="23793">MTPIQKLKQIVLLVFGLAVAHLGVTFFIQANLGTDPFNVLVQGIFRRVPWPEALHWTHGRTHMMICFLIILVLLFIDRTYIRIGTVICMCLGGPIIDMFTLLLGDYINSSLSMAVRIFVLVAGCVILALGMTIVIKSEAGTGPNDLVAIVISNKTKKPFGIIRILTDCSFVLIGFLLGGTFGLGTIICAFLVGPVAQFFMPWSEKFCQKIIGTDKNS</sequence>
<name>A0A6N2VTB3_9FIRM</name>
<evidence type="ECO:0008006" key="3">
    <source>
        <dbReference type="Google" id="ProtNLM"/>
    </source>
</evidence>
<dbReference type="PANTHER" id="PTHR40078">
    <property type="entry name" value="INTEGRAL MEMBRANE PROTEIN-RELATED"/>
    <property type="match status" value="1"/>
</dbReference>
<protein>
    <recommendedName>
        <fullName evidence="3">YitT family protein</fullName>
    </recommendedName>
</protein>
<keyword evidence="1" id="KW-0812">Transmembrane</keyword>
<dbReference type="PANTHER" id="PTHR40078:SF1">
    <property type="entry name" value="INTEGRAL MEMBRANE PROTEIN"/>
    <property type="match status" value="1"/>
</dbReference>
<accession>A0A6N2VTB3</accession>